<sequence length="641" mass="73423">MIESMAELGATILKSKDLRSAMIKIIDTKTAKGEPTHLVKINFDLENTQLTVDVDEEIGVSSSEKYSSYSRAGGPNAAQWYATSSNSSYLLGEVVDELSKKLPQCELKDNLEYICKTFFFDFGEGVSVKKRHLLKLSLWEAMKDSDISNKIKANAAFKKTVNDQLGCTEKQQAIYTLCINGKPIALEQAYDELIENYFSRDEKKVAQKKEMELQCSLCGNEHAIEYVVDNIDFDFKYFITGQIIFASNMDKKNYNHNMVLCQTCYDQIRVAENFLEGHRSLRIADFSVYLVPHVIFGNLEETNVDEWYGKIKKSVNAAKAIENYDAYRAELDDLADESNVHYLINIIFYHSSQQKWKVQKFIKDVSPDFMRRMNRAKKQVDEWYKNYYKKDTISNFGLNSIYYHAPVKREDGNPVNYQHVLDLYGIFLSGGQVSRQRMIKDLCGCLRIKWYGQVGYNVSETEGGGEYIAFRIIEMVAYLLFIESYGMLERSQEMMMLDELAIPEGMKDYLQSMGYTEEMVCLFLLGVLVGKIGRAQNKASDGSGTYKPILNKLNFHGMDGAKVRRLSSEVFEKLRQVKILVYNEKLFAAHKELLDAGMGAGWTLNKDDNLFYLLSGYGYESLQWSGKKTGENTQEITEETK</sequence>
<organism evidence="1 2">
    <name type="scientific">Eubacterium barkeri</name>
    <name type="common">Clostridium barkeri</name>
    <dbReference type="NCBI Taxonomy" id="1528"/>
    <lineage>
        <taxon>Bacteria</taxon>
        <taxon>Bacillati</taxon>
        <taxon>Bacillota</taxon>
        <taxon>Clostridia</taxon>
        <taxon>Eubacteriales</taxon>
        <taxon>Eubacteriaceae</taxon>
        <taxon>Eubacterium</taxon>
    </lineage>
</organism>
<dbReference type="OrthoDB" id="1706583at2"/>
<evidence type="ECO:0000313" key="2">
    <source>
        <dbReference type="Proteomes" id="UP000199652"/>
    </source>
</evidence>
<dbReference type="AlphaFoldDB" id="A0A1H3GS00"/>
<dbReference type="RefSeq" id="WP_090245760.1">
    <property type="nucleotide sequence ID" value="NZ_FNOU01000015.1"/>
</dbReference>
<dbReference type="EMBL" id="FNOU01000015">
    <property type="protein sequence ID" value="SDY06112.1"/>
    <property type="molecule type" value="Genomic_DNA"/>
</dbReference>
<dbReference type="InterPro" id="IPR013420">
    <property type="entry name" value="CRISPR-assoc_prot_Cas8b/Csh1_C"/>
</dbReference>
<dbReference type="Pfam" id="PF09484">
    <property type="entry name" value="Cas_TM1802"/>
    <property type="match status" value="1"/>
</dbReference>
<dbReference type="NCBIfam" id="TIGR02591">
    <property type="entry name" value="cas_Csh1"/>
    <property type="match status" value="1"/>
</dbReference>
<evidence type="ECO:0000313" key="1">
    <source>
        <dbReference type="EMBL" id="SDY06112.1"/>
    </source>
</evidence>
<protein>
    <submittedName>
        <fullName evidence="1">CRISPR-associated protein, Csh1 family</fullName>
    </submittedName>
</protein>
<name>A0A1H3GS00_EUBBA</name>
<reference evidence="2" key="1">
    <citation type="submission" date="2016-10" db="EMBL/GenBank/DDBJ databases">
        <authorList>
            <person name="Varghese N."/>
            <person name="Submissions S."/>
        </authorList>
    </citation>
    <scope>NUCLEOTIDE SEQUENCE [LARGE SCALE GENOMIC DNA]</scope>
    <source>
        <strain evidence="2">VPI 5359</strain>
    </source>
</reference>
<dbReference type="STRING" id="1528.SAMN04488579_1157"/>
<accession>A0A1H3GS00</accession>
<keyword evidence="2" id="KW-1185">Reference proteome</keyword>
<gene>
    <name evidence="1" type="ORF">SAMN04488579_1157</name>
</gene>
<proteinExistence type="predicted"/>
<dbReference type="Proteomes" id="UP000199652">
    <property type="component" value="Unassembled WGS sequence"/>
</dbReference>
<dbReference type="InterPro" id="IPR013389">
    <property type="entry name" value="CRISPR-assoc_prot_Cas8b"/>
</dbReference>